<dbReference type="Pfam" id="PF12012">
    <property type="entry name" value="DUF3504"/>
    <property type="match status" value="1"/>
</dbReference>
<dbReference type="AlphaFoldDB" id="A0A7D9HSW6"/>
<dbReference type="SUPFAM" id="SSF56349">
    <property type="entry name" value="DNA breaking-rejoining enzymes"/>
    <property type="match status" value="1"/>
</dbReference>
<comment type="caution">
    <text evidence="6">The sequence shown here is derived from an EMBL/GenBank/DDBJ whole genome shotgun (WGS) entry which is preliminary data.</text>
</comment>
<keyword evidence="7" id="KW-1185">Reference proteome</keyword>
<evidence type="ECO:0000313" key="7">
    <source>
        <dbReference type="Proteomes" id="UP001152795"/>
    </source>
</evidence>
<keyword evidence="1" id="KW-1017">Isopeptide bond</keyword>
<protein>
    <submittedName>
        <fullName evidence="6">Zinc finger MYM-type 2</fullName>
    </submittedName>
</protein>
<gene>
    <name evidence="6" type="ORF">PACLA_8A025489</name>
</gene>
<proteinExistence type="predicted"/>
<dbReference type="GO" id="GO:0003677">
    <property type="term" value="F:DNA binding"/>
    <property type="evidence" value="ECO:0007669"/>
    <property type="project" value="InterPro"/>
</dbReference>
<dbReference type="GO" id="GO:0015074">
    <property type="term" value="P:DNA integration"/>
    <property type="evidence" value="ECO:0007669"/>
    <property type="project" value="InterPro"/>
</dbReference>
<dbReference type="Proteomes" id="UP001152795">
    <property type="component" value="Unassembled WGS sequence"/>
</dbReference>
<dbReference type="OrthoDB" id="6145258at2759"/>
<organism evidence="6 7">
    <name type="scientific">Paramuricea clavata</name>
    <name type="common">Red gorgonian</name>
    <name type="synonym">Violescent sea-whip</name>
    <dbReference type="NCBI Taxonomy" id="317549"/>
    <lineage>
        <taxon>Eukaryota</taxon>
        <taxon>Metazoa</taxon>
        <taxon>Cnidaria</taxon>
        <taxon>Anthozoa</taxon>
        <taxon>Octocorallia</taxon>
        <taxon>Malacalcyonacea</taxon>
        <taxon>Plexauridae</taxon>
        <taxon>Paramuricea</taxon>
    </lineage>
</organism>
<keyword evidence="3" id="KW-0832">Ubl conjugation</keyword>
<dbReference type="InterPro" id="IPR013762">
    <property type="entry name" value="Integrase-like_cat_sf"/>
</dbReference>
<evidence type="ECO:0000256" key="3">
    <source>
        <dbReference type="ARBA" id="ARBA00022843"/>
    </source>
</evidence>
<dbReference type="InterPro" id="IPR021893">
    <property type="entry name" value="ZMYM2-like_C"/>
</dbReference>
<evidence type="ECO:0000256" key="1">
    <source>
        <dbReference type="ARBA" id="ARBA00022499"/>
    </source>
</evidence>
<feature type="domain" description="ZMYM2-like/QRICH1 C-terminal" evidence="5">
    <location>
        <begin position="21"/>
        <end position="171"/>
    </location>
</feature>
<dbReference type="InterPro" id="IPR052787">
    <property type="entry name" value="MAVS"/>
</dbReference>
<accession>A0A7D9HSW6</accession>
<evidence type="ECO:0000313" key="6">
    <source>
        <dbReference type="EMBL" id="CAB3992437.1"/>
    </source>
</evidence>
<dbReference type="GO" id="GO:0006310">
    <property type="term" value="P:DNA recombination"/>
    <property type="evidence" value="ECO:0007669"/>
    <property type="project" value="UniProtKB-KW"/>
</dbReference>
<dbReference type="InterPro" id="IPR011010">
    <property type="entry name" value="DNA_brk_join_enz"/>
</dbReference>
<reference evidence="6" key="1">
    <citation type="submission" date="2020-04" db="EMBL/GenBank/DDBJ databases">
        <authorList>
            <person name="Alioto T."/>
            <person name="Alioto T."/>
            <person name="Gomez Garrido J."/>
        </authorList>
    </citation>
    <scope>NUCLEOTIDE SEQUENCE</scope>
    <source>
        <strain evidence="6">A484AB</strain>
    </source>
</reference>
<evidence type="ECO:0000256" key="4">
    <source>
        <dbReference type="ARBA" id="ARBA00023172"/>
    </source>
</evidence>
<keyword evidence="4" id="KW-0233">DNA recombination</keyword>
<dbReference type="EMBL" id="CACRXK020002052">
    <property type="protein sequence ID" value="CAB3992437.1"/>
    <property type="molecule type" value="Genomic_DNA"/>
</dbReference>
<name>A0A7D9HSW6_PARCT</name>
<evidence type="ECO:0000256" key="2">
    <source>
        <dbReference type="ARBA" id="ARBA00022553"/>
    </source>
</evidence>
<dbReference type="PANTHER" id="PTHR21446">
    <property type="entry name" value="DUF3504 DOMAIN-CONTAINING PROTEIN"/>
    <property type="match status" value="1"/>
</dbReference>
<dbReference type="Gene3D" id="1.10.443.10">
    <property type="entry name" value="Intergrase catalytic core"/>
    <property type="match status" value="1"/>
</dbReference>
<keyword evidence="2" id="KW-0597">Phosphoprotein</keyword>
<evidence type="ECO:0000259" key="5">
    <source>
        <dbReference type="Pfam" id="PF12012"/>
    </source>
</evidence>
<sequence>MKCSAQNNVGIRPKQAEVIPVEVERGLWEQGFLAINDPESLLRTVFYLIGLNFGLRAGSEHRLLSMSSFSFHSDNRGKEYLLYSEGVSKTFQGGLKHRKVAPRTGKAYANVECADKCIVNIVKHYISRCPKEGLRKAFCLKPLQNYERKQIWFSSVPIGHNKLQGMVKCIMEKAGVNGHFTNHSLRATAVSRLFREGVDDKLIKGVTGHRSEALDCYKRGAACKCLENRARYRVREGCNGGK</sequence>
<dbReference type="PANTHER" id="PTHR21446:SF12">
    <property type="entry name" value="POTASSIUM CHANNEL TETRAMERIZATION DOMAIN CONTAINING 1"/>
    <property type="match status" value="1"/>
</dbReference>